<dbReference type="RefSeq" id="WP_058746322.1">
    <property type="nucleotide sequence ID" value="NZ_LDTF01000088.1"/>
</dbReference>
<dbReference type="SUPFAM" id="SSF55781">
    <property type="entry name" value="GAF domain-like"/>
    <property type="match status" value="1"/>
</dbReference>
<evidence type="ECO:0000259" key="1">
    <source>
        <dbReference type="Pfam" id="PF01590"/>
    </source>
</evidence>
<dbReference type="PATRIC" id="fig|172044.3.peg.3254"/>
<dbReference type="Proteomes" id="UP000073923">
    <property type="component" value="Unassembled WGS sequence"/>
</dbReference>
<dbReference type="PANTHER" id="PTHR43102">
    <property type="entry name" value="SLR1143 PROTEIN"/>
    <property type="match status" value="1"/>
</dbReference>
<evidence type="ECO:0000313" key="3">
    <source>
        <dbReference type="Proteomes" id="UP000073923"/>
    </source>
</evidence>
<reference evidence="2 3" key="1">
    <citation type="journal article" date="2016" name="Front. Microbiol.">
        <title>Genomic Resource of Rice Seed Associated Bacteria.</title>
        <authorList>
            <person name="Midha S."/>
            <person name="Bansal K."/>
            <person name="Sharma S."/>
            <person name="Kumar N."/>
            <person name="Patil P.P."/>
            <person name="Chaudhry V."/>
            <person name="Patil P.B."/>
        </authorList>
    </citation>
    <scope>NUCLEOTIDE SEQUENCE [LARGE SCALE GENOMIC DNA]</scope>
    <source>
        <strain evidence="2 3">NS355</strain>
    </source>
</reference>
<comment type="caution">
    <text evidence="2">The sequence shown here is derived from an EMBL/GenBank/DDBJ whole genome shotgun (WGS) entry which is preliminary data.</text>
</comment>
<dbReference type="OrthoDB" id="9812260at2"/>
<organism evidence="2 3">
    <name type="scientific">Sphingomonas yabuuchiae</name>
    <dbReference type="NCBI Taxonomy" id="172044"/>
    <lineage>
        <taxon>Bacteria</taxon>
        <taxon>Pseudomonadati</taxon>
        <taxon>Pseudomonadota</taxon>
        <taxon>Alphaproteobacteria</taxon>
        <taxon>Sphingomonadales</taxon>
        <taxon>Sphingomonadaceae</taxon>
        <taxon>Sphingomonas</taxon>
    </lineage>
</organism>
<dbReference type="Pfam" id="PF01590">
    <property type="entry name" value="GAF"/>
    <property type="match status" value="1"/>
</dbReference>
<sequence>MLKSLFRERRRTSAVHALNILDSSPEPGFDRFVERAATSFDAPIALLSLIHGNQQWFKATRGIEIVCNPRHRSFCTFALDNPDVLEICDPCSDPRVAELPAVNAAPFVHYYIGVPLRVAGGIDVGALCVFDTRRRSPASADQKAYLMALARQASVALESRADLLRMEGAA</sequence>
<protein>
    <recommendedName>
        <fullName evidence="1">GAF domain-containing protein</fullName>
    </recommendedName>
</protein>
<feature type="domain" description="GAF" evidence="1">
    <location>
        <begin position="29"/>
        <end position="157"/>
    </location>
</feature>
<gene>
    <name evidence="2" type="ORF">NS355_14355</name>
</gene>
<dbReference type="EMBL" id="LDTF01000088">
    <property type="protein sequence ID" value="KTT96441.1"/>
    <property type="molecule type" value="Genomic_DNA"/>
</dbReference>
<dbReference type="PANTHER" id="PTHR43102:SF2">
    <property type="entry name" value="GAF DOMAIN-CONTAINING PROTEIN"/>
    <property type="match status" value="1"/>
</dbReference>
<dbReference type="Gene3D" id="3.30.450.40">
    <property type="match status" value="1"/>
</dbReference>
<name>A0A147IML7_9SPHN</name>
<dbReference type="InterPro" id="IPR029016">
    <property type="entry name" value="GAF-like_dom_sf"/>
</dbReference>
<evidence type="ECO:0000313" key="2">
    <source>
        <dbReference type="EMBL" id="KTT96441.1"/>
    </source>
</evidence>
<proteinExistence type="predicted"/>
<accession>A0A147IML7</accession>
<dbReference type="AlphaFoldDB" id="A0A147IML7"/>
<dbReference type="InterPro" id="IPR003018">
    <property type="entry name" value="GAF"/>
</dbReference>